<evidence type="ECO:0000259" key="8">
    <source>
        <dbReference type="PROSITE" id="PS50280"/>
    </source>
</evidence>
<reference evidence="10" key="2">
    <citation type="submission" date="2021-04" db="EMBL/GenBank/DDBJ databases">
        <title>Genome-wide patterns of bracovirus chromosomal integration into multiple host tissues during parasitism.</title>
        <authorList>
            <person name="Chebbi M.A.C."/>
        </authorList>
    </citation>
    <scope>NUCLEOTIDE SEQUENCE</scope>
    <source>
        <tissue evidence="10">Whole body</tissue>
    </source>
</reference>
<keyword evidence="5 7" id="KW-0863">Zinc-finger</keyword>
<dbReference type="PANTHER" id="PTHR46165">
    <property type="entry name" value="SET AND MYND DOMAIN-CONTAINING PROTEIN 4"/>
    <property type="match status" value="1"/>
</dbReference>
<organism evidence="10 11">
    <name type="scientific">Cotesia typhae</name>
    <dbReference type="NCBI Taxonomy" id="2053667"/>
    <lineage>
        <taxon>Eukaryota</taxon>
        <taxon>Metazoa</taxon>
        <taxon>Ecdysozoa</taxon>
        <taxon>Arthropoda</taxon>
        <taxon>Hexapoda</taxon>
        <taxon>Insecta</taxon>
        <taxon>Pterygota</taxon>
        <taxon>Neoptera</taxon>
        <taxon>Endopterygota</taxon>
        <taxon>Hymenoptera</taxon>
        <taxon>Apocrita</taxon>
        <taxon>Ichneumonoidea</taxon>
        <taxon>Braconidae</taxon>
        <taxon>Microgastrinae</taxon>
        <taxon>Cotesia</taxon>
    </lineage>
</organism>
<evidence type="ECO:0000256" key="3">
    <source>
        <dbReference type="ARBA" id="ARBA00022691"/>
    </source>
</evidence>
<dbReference type="InterPro" id="IPR002893">
    <property type="entry name" value="Znf_MYND"/>
</dbReference>
<evidence type="ECO:0000256" key="4">
    <source>
        <dbReference type="ARBA" id="ARBA00022723"/>
    </source>
</evidence>
<dbReference type="GO" id="GO:0005737">
    <property type="term" value="C:cytoplasm"/>
    <property type="evidence" value="ECO:0007669"/>
    <property type="project" value="TreeGrafter"/>
</dbReference>
<dbReference type="GO" id="GO:0008270">
    <property type="term" value="F:zinc ion binding"/>
    <property type="evidence" value="ECO:0007669"/>
    <property type="project" value="UniProtKB-KW"/>
</dbReference>
<evidence type="ECO:0000256" key="6">
    <source>
        <dbReference type="ARBA" id="ARBA00022833"/>
    </source>
</evidence>
<proteinExistence type="predicted"/>
<dbReference type="InterPro" id="IPR052097">
    <property type="entry name" value="SET-MYND_domain_protein"/>
</dbReference>
<evidence type="ECO:0000256" key="7">
    <source>
        <dbReference type="PROSITE-ProRule" id="PRU00134"/>
    </source>
</evidence>
<dbReference type="GO" id="GO:0042826">
    <property type="term" value="F:histone deacetylase binding"/>
    <property type="evidence" value="ECO:0007669"/>
    <property type="project" value="TreeGrafter"/>
</dbReference>
<dbReference type="GO" id="GO:0008168">
    <property type="term" value="F:methyltransferase activity"/>
    <property type="evidence" value="ECO:0007669"/>
    <property type="project" value="UniProtKB-KW"/>
</dbReference>
<evidence type="ECO:0000256" key="2">
    <source>
        <dbReference type="ARBA" id="ARBA00022679"/>
    </source>
</evidence>
<dbReference type="GO" id="GO:0005634">
    <property type="term" value="C:nucleus"/>
    <property type="evidence" value="ECO:0007669"/>
    <property type="project" value="TreeGrafter"/>
</dbReference>
<dbReference type="Pfam" id="PF00856">
    <property type="entry name" value="SET"/>
    <property type="match status" value="1"/>
</dbReference>
<evidence type="ECO:0000256" key="1">
    <source>
        <dbReference type="ARBA" id="ARBA00022603"/>
    </source>
</evidence>
<reference evidence="10" key="1">
    <citation type="submission" date="2020-03" db="EMBL/GenBank/DDBJ databases">
        <authorList>
            <person name="Chebbi M.A."/>
            <person name="Drezen J.M."/>
        </authorList>
    </citation>
    <scope>NUCLEOTIDE SEQUENCE</scope>
    <source>
        <tissue evidence="10">Whole body</tissue>
    </source>
</reference>
<dbReference type="OrthoDB" id="7770870at2759"/>
<dbReference type="GO" id="GO:0032259">
    <property type="term" value="P:methylation"/>
    <property type="evidence" value="ECO:0007669"/>
    <property type="project" value="UniProtKB-KW"/>
</dbReference>
<keyword evidence="3" id="KW-0949">S-adenosyl-L-methionine</keyword>
<dbReference type="Proteomes" id="UP000729913">
    <property type="component" value="Unassembled WGS sequence"/>
</dbReference>
<evidence type="ECO:0000259" key="9">
    <source>
        <dbReference type="PROSITE" id="PS50865"/>
    </source>
</evidence>
<accession>A0A8J5QY78</accession>
<protein>
    <recommendedName>
        <fullName evidence="12">SET and MYND domain-containing protein 4</fullName>
    </recommendedName>
</protein>
<sequence length="605" mass="69430">MNHKPKEETNWEKLIEENLQQMIDDGGIPIKYESKNEEIAIKKINVGNKIISIAPLNEVIKIYNEALAHALPGSEVLARAFANRSAVLTNGAMYEDSLKDIERALKIGYPDNLKAKLYARKAKNLLALNQKMCPEVKEAIAQANMWIEKMNDSNNKKVLSSLDQLQTQSLKKPVKKWDDSFFMPKITNENPKILRASYAIDIQQSKKFGRHIVATKDIKAGEAVMLHKAYSTILFTKHWHTYCWNCVKFTFSCVPCNHCTNVVYCNENCRDEAWKDYHDIECQVIRSLVAYDKNNIEMNRASLRLLIRALKEYGNVEALYKKVQDLEQIEDTIDRSLTGGIFDDSKYASVYALLRKDLNSMELELFTRKSIETLYMLAATTEIFGKKINKMSELNNIEYAIFIAKLLIHHIAITNTNSITMMPNDDKGNVIRSCGVLLPLLSLFSHSCDCNAYQYASGNISAAVTLQPIKKGEQICISYGIYYRDALTEVRRQSLKLNHNFWCECMPCNKNWNPNYRPPSCLMQNGARKNMHKLIQMIQKYDKFSLIVKSYQISTRDKSPTDILRTITEITDLLNGYGKYVNYPCAEIEHAKNLLLNILHWVSGY</sequence>
<keyword evidence="6" id="KW-0862">Zinc</keyword>
<evidence type="ECO:0008006" key="12">
    <source>
        <dbReference type="Google" id="ProtNLM"/>
    </source>
</evidence>
<dbReference type="Pfam" id="PF01753">
    <property type="entry name" value="zf-MYND"/>
    <property type="match status" value="1"/>
</dbReference>
<dbReference type="PANTHER" id="PTHR46165:SF2">
    <property type="entry name" value="SET AND MYND DOMAIN-CONTAINING PROTEIN 4"/>
    <property type="match status" value="1"/>
</dbReference>
<keyword evidence="2" id="KW-0808">Transferase</keyword>
<keyword evidence="11" id="KW-1185">Reference proteome</keyword>
<dbReference type="PROSITE" id="PS50865">
    <property type="entry name" value="ZF_MYND_2"/>
    <property type="match status" value="1"/>
</dbReference>
<comment type="caution">
    <text evidence="10">The sequence shown here is derived from an EMBL/GenBank/DDBJ whole genome shotgun (WGS) entry which is preliminary data.</text>
</comment>
<evidence type="ECO:0000313" key="10">
    <source>
        <dbReference type="EMBL" id="KAG8034341.1"/>
    </source>
</evidence>
<dbReference type="PROSITE" id="PS50280">
    <property type="entry name" value="SET"/>
    <property type="match status" value="1"/>
</dbReference>
<dbReference type="EMBL" id="JAAOIC020000067">
    <property type="protein sequence ID" value="KAG8034341.1"/>
    <property type="molecule type" value="Genomic_DNA"/>
</dbReference>
<dbReference type="InterPro" id="IPR001214">
    <property type="entry name" value="SET_dom"/>
</dbReference>
<gene>
    <name evidence="10" type="ORF">G9C98_007417</name>
</gene>
<dbReference type="AlphaFoldDB" id="A0A8J5QY78"/>
<evidence type="ECO:0000313" key="11">
    <source>
        <dbReference type="Proteomes" id="UP000729913"/>
    </source>
</evidence>
<keyword evidence="1" id="KW-0489">Methyltransferase</keyword>
<evidence type="ECO:0000256" key="5">
    <source>
        <dbReference type="ARBA" id="ARBA00022771"/>
    </source>
</evidence>
<feature type="domain" description="SET" evidence="8">
    <location>
        <begin position="191"/>
        <end position="480"/>
    </location>
</feature>
<name>A0A8J5QY78_9HYME</name>
<feature type="domain" description="MYND-type" evidence="9">
    <location>
        <begin position="243"/>
        <end position="282"/>
    </location>
</feature>
<keyword evidence="4" id="KW-0479">Metal-binding</keyword>